<keyword evidence="1" id="KW-0472">Membrane</keyword>
<gene>
    <name evidence="2" type="ORF">KDL01_29600</name>
</gene>
<feature type="non-terminal residue" evidence="2">
    <location>
        <position position="1"/>
    </location>
</feature>
<feature type="transmembrane region" description="Helical" evidence="1">
    <location>
        <begin position="117"/>
        <end position="146"/>
    </location>
</feature>
<keyword evidence="1" id="KW-0812">Transmembrane</keyword>
<evidence type="ECO:0000313" key="3">
    <source>
        <dbReference type="Proteomes" id="UP000675781"/>
    </source>
</evidence>
<organism evidence="2 3">
    <name type="scientific">Actinospica durhamensis</name>
    <dbReference type="NCBI Taxonomy" id="1508375"/>
    <lineage>
        <taxon>Bacteria</taxon>
        <taxon>Bacillati</taxon>
        <taxon>Actinomycetota</taxon>
        <taxon>Actinomycetes</taxon>
        <taxon>Catenulisporales</taxon>
        <taxon>Actinospicaceae</taxon>
        <taxon>Actinospica</taxon>
    </lineage>
</organism>
<accession>A0A941EUZ4</accession>
<reference evidence="2" key="1">
    <citation type="submission" date="2021-04" db="EMBL/GenBank/DDBJ databases">
        <title>Genome based classification of Actinospica acidithermotolerans sp. nov., an actinobacterium isolated from an Indonesian hot spring.</title>
        <authorList>
            <person name="Kusuma A.B."/>
            <person name="Putra K.E."/>
            <person name="Nafisah S."/>
            <person name="Loh J."/>
            <person name="Nouioui I."/>
            <person name="Goodfellow M."/>
        </authorList>
    </citation>
    <scope>NUCLEOTIDE SEQUENCE</scope>
    <source>
        <strain evidence="2">CSCA 57</strain>
    </source>
</reference>
<comment type="caution">
    <text evidence="2">The sequence shown here is derived from an EMBL/GenBank/DDBJ whole genome shotgun (WGS) entry which is preliminary data.</text>
</comment>
<sequence>QKAAAQLARAVAKAGKRRRGPRRVCVGAGGSQCLDTVAVQVVSVSEQGSGKSTTYLVTVTGIGAGPKQVQLEGSRDFTAFAAGAQVDAELWRGQAVGFEVGGAYVQTTQNVDENAAIAVWASLLLFVVCVEMVGFAPFLASPAAYADGPLTREQLRYRTWHATVQPFLLPMAVAFTIETCAELRLLFWELPLTLGIGLAGLAIGVTALRSSLRRRADRQKAAAQLARAVAKAGKRRRGPRRV</sequence>
<dbReference type="Proteomes" id="UP000675781">
    <property type="component" value="Unassembled WGS sequence"/>
</dbReference>
<name>A0A941EUZ4_9ACTN</name>
<dbReference type="EMBL" id="JAGSOG010000206">
    <property type="protein sequence ID" value="MBR7837471.1"/>
    <property type="molecule type" value="Genomic_DNA"/>
</dbReference>
<proteinExistence type="predicted"/>
<keyword evidence="1" id="KW-1133">Transmembrane helix</keyword>
<keyword evidence="3" id="KW-1185">Reference proteome</keyword>
<evidence type="ECO:0000256" key="1">
    <source>
        <dbReference type="SAM" id="Phobius"/>
    </source>
</evidence>
<evidence type="ECO:0000313" key="2">
    <source>
        <dbReference type="EMBL" id="MBR7837471.1"/>
    </source>
</evidence>
<dbReference type="AlphaFoldDB" id="A0A941EUZ4"/>
<feature type="transmembrane region" description="Helical" evidence="1">
    <location>
        <begin position="193"/>
        <end position="212"/>
    </location>
</feature>
<protein>
    <submittedName>
        <fullName evidence="2">Uncharacterized protein</fullName>
    </submittedName>
</protein>
<dbReference type="RefSeq" id="WP_212531938.1">
    <property type="nucleotide sequence ID" value="NZ_JAGSOG010000206.1"/>
</dbReference>